<dbReference type="InterPro" id="IPR011990">
    <property type="entry name" value="TPR-like_helical_dom_sf"/>
</dbReference>
<protein>
    <recommendedName>
        <fullName evidence="1">Cell division coordinator CpoB</fullName>
    </recommendedName>
</protein>
<dbReference type="InterPro" id="IPR034706">
    <property type="entry name" value="CpoB"/>
</dbReference>
<evidence type="ECO:0000313" key="6">
    <source>
        <dbReference type="Proteomes" id="UP001178148"/>
    </source>
</evidence>
<dbReference type="GO" id="GO:0043093">
    <property type="term" value="P:FtsZ-dependent cytokinesis"/>
    <property type="evidence" value="ECO:0007669"/>
    <property type="project" value="UniProtKB-UniRule"/>
</dbReference>
<feature type="region of interest" description="Disordered" evidence="3">
    <location>
        <begin position="98"/>
        <end position="120"/>
    </location>
</feature>
<evidence type="ECO:0000256" key="2">
    <source>
        <dbReference type="PROSITE-ProRule" id="PRU00339"/>
    </source>
</evidence>
<name>A0AA90STS4_9GAMM</name>
<comment type="subcellular location">
    <subcellularLocation>
        <location evidence="1">Periplasm</location>
    </subcellularLocation>
</comment>
<feature type="region of interest" description="Disordered" evidence="3">
    <location>
        <begin position="1"/>
        <end position="20"/>
    </location>
</feature>
<dbReference type="GO" id="GO:0030288">
    <property type="term" value="C:outer membrane-bounded periplasmic space"/>
    <property type="evidence" value="ECO:0007669"/>
    <property type="project" value="UniProtKB-UniRule"/>
</dbReference>
<dbReference type="HAMAP" id="MF_02066">
    <property type="entry name" value="CpoB"/>
    <property type="match status" value="1"/>
</dbReference>
<dbReference type="NCBIfam" id="TIGR02795">
    <property type="entry name" value="tol_pal_ybgF"/>
    <property type="match status" value="1"/>
</dbReference>
<keyword evidence="1" id="KW-0732">Signal</keyword>
<keyword evidence="6" id="KW-1185">Reference proteome</keyword>
<dbReference type="SMART" id="SM00028">
    <property type="entry name" value="TPR"/>
    <property type="match status" value="2"/>
</dbReference>
<comment type="function">
    <text evidence="1">Mediates coordination of peptidoglycan synthesis and outer membrane constriction during cell division.</text>
</comment>
<dbReference type="Pfam" id="PF13174">
    <property type="entry name" value="TPR_6"/>
    <property type="match status" value="2"/>
</dbReference>
<dbReference type="Gene3D" id="1.25.40.10">
    <property type="entry name" value="Tetratricopeptide repeat domain"/>
    <property type="match status" value="1"/>
</dbReference>
<dbReference type="SUPFAM" id="SSF48452">
    <property type="entry name" value="TPR-like"/>
    <property type="match status" value="1"/>
</dbReference>
<keyword evidence="1" id="KW-0132">Cell division</keyword>
<accession>A0AA90STS4</accession>
<evidence type="ECO:0000256" key="1">
    <source>
        <dbReference type="HAMAP-Rule" id="MF_02066"/>
    </source>
</evidence>
<keyword evidence="2" id="KW-0802">TPR repeat</keyword>
<gene>
    <name evidence="5" type="primary">ybgF</name>
    <name evidence="1" type="synonym">cpoB</name>
    <name evidence="5" type="ORF">QS748_11425</name>
</gene>
<dbReference type="EMBL" id="JASXSV010000020">
    <property type="protein sequence ID" value="MDP0589754.1"/>
    <property type="molecule type" value="Genomic_DNA"/>
</dbReference>
<feature type="domain" description="YbgF trimerisation" evidence="4">
    <location>
        <begin position="51"/>
        <end position="94"/>
    </location>
</feature>
<dbReference type="GO" id="GO:0070206">
    <property type="term" value="P:protein trimerization"/>
    <property type="evidence" value="ECO:0007669"/>
    <property type="project" value="InterPro"/>
</dbReference>
<feature type="repeat" description="TPR" evidence="2">
    <location>
        <begin position="194"/>
        <end position="227"/>
    </location>
</feature>
<keyword evidence="1" id="KW-0574">Periplasm</keyword>
<keyword evidence="1" id="KW-0131">Cell cycle</keyword>
<dbReference type="InterPro" id="IPR019734">
    <property type="entry name" value="TPR_rpt"/>
</dbReference>
<comment type="similarity">
    <text evidence="1">Belongs to the CpoB family.</text>
</comment>
<organism evidence="5 6">
    <name type="scientific">Candidatus Endonucleibacter bathymodioli</name>
    <dbReference type="NCBI Taxonomy" id="539814"/>
    <lineage>
        <taxon>Bacteria</taxon>
        <taxon>Pseudomonadati</taxon>
        <taxon>Pseudomonadota</taxon>
        <taxon>Gammaproteobacteria</taxon>
        <taxon>Oceanospirillales</taxon>
        <taxon>Endozoicomonadaceae</taxon>
        <taxon>Candidatus Endonucleibacter</taxon>
    </lineage>
</organism>
<dbReference type="Proteomes" id="UP001178148">
    <property type="component" value="Unassembled WGS sequence"/>
</dbReference>
<dbReference type="InterPro" id="IPR014162">
    <property type="entry name" value="CpoB_C"/>
</dbReference>
<evidence type="ECO:0000259" key="4">
    <source>
        <dbReference type="Pfam" id="PF16331"/>
    </source>
</evidence>
<comment type="caution">
    <text evidence="5">The sequence shown here is derived from an EMBL/GenBank/DDBJ whole genome shotgun (WGS) entry which is preliminary data.</text>
</comment>
<reference evidence="5 6" key="1">
    <citation type="journal article" date="2023" name="bioRxiv">
        <title>An intranuclear bacterial parasite of deep-sea mussels expresses apoptosis inhibitors acquired from its host.</title>
        <authorList>
            <person name="Gonzalez Porras M.A."/>
            <person name="Assie A."/>
            <person name="Tietjen M."/>
            <person name="Violette M."/>
            <person name="Kleiner M."/>
            <person name="Gruber-Vodicka H."/>
            <person name="Dubilier N."/>
            <person name="Leisch N."/>
        </authorList>
    </citation>
    <scope>NUCLEOTIDE SEQUENCE [LARGE SCALE GENOMIC DNA]</scope>
    <source>
        <strain evidence="5">IAP13</strain>
    </source>
</reference>
<evidence type="ECO:0000313" key="5">
    <source>
        <dbReference type="EMBL" id="MDP0589754.1"/>
    </source>
</evidence>
<dbReference type="Gene3D" id="1.20.5.110">
    <property type="match status" value="1"/>
</dbReference>
<evidence type="ECO:0000256" key="3">
    <source>
        <dbReference type="SAM" id="MobiDB-lite"/>
    </source>
</evidence>
<dbReference type="InterPro" id="IPR032519">
    <property type="entry name" value="YbgF_tri"/>
</dbReference>
<dbReference type="AlphaFoldDB" id="A0AA90STS4"/>
<feature type="compositionally biased region" description="Polar residues" evidence="3">
    <location>
        <begin position="1"/>
        <end position="19"/>
    </location>
</feature>
<sequence>MSEPEITTINKNTSLSPSPSHEIAAFVSKRGDQTSNNTSTDGGTAYFLGILEQLSQETMLLRGQLEEQAHLIQQVKQDGRDRYLDLDKRITRLSDFLNKPTMTDNNKPVPSRESAGKTSEDATYKKALKLIHDKQFDDAKKILIQQMADFPTGNFADNAQYWLGEVEMAQGSYPDAKNSFLSVLKNHPGSSKVPDATYKLGHLLDLMGDKQQAKNYFETVIRKYPDSTAAKLSDNYLQRLRDA</sequence>
<dbReference type="PROSITE" id="PS50005">
    <property type="entry name" value="TPR"/>
    <property type="match status" value="1"/>
</dbReference>
<proteinExistence type="inferred from homology"/>
<dbReference type="Pfam" id="PF16331">
    <property type="entry name" value="TolA_bind_tri"/>
    <property type="match status" value="1"/>
</dbReference>